<reference evidence="2 3" key="1">
    <citation type="journal article" name="Sci. Rep.">
        <title>Telomere-to-telomere assembled and centromere annotated genomes of the two main subspecies of the button mushroom Agaricus bisporus reveal especially polymorphic chromosome ends.</title>
        <authorList>
            <person name="Sonnenberg A.S.M."/>
            <person name="Sedaghat-Telgerd N."/>
            <person name="Lavrijssen B."/>
            <person name="Ohm R.A."/>
            <person name="Hendrickx P.M."/>
            <person name="Scholtmeijer K."/>
            <person name="Baars J.J.P."/>
            <person name="van Peer A."/>
        </authorList>
    </citation>
    <scope>NUCLEOTIDE SEQUENCE [LARGE SCALE GENOMIC DNA]</scope>
    <source>
        <strain evidence="2 3">H119_p4</strain>
    </source>
</reference>
<feature type="compositionally biased region" description="Low complexity" evidence="1">
    <location>
        <begin position="38"/>
        <end position="53"/>
    </location>
</feature>
<evidence type="ECO:0000256" key="1">
    <source>
        <dbReference type="SAM" id="MobiDB-lite"/>
    </source>
</evidence>
<organism evidence="2 3">
    <name type="scientific">Agaricus bisporus var. burnettii</name>
    <dbReference type="NCBI Taxonomy" id="192524"/>
    <lineage>
        <taxon>Eukaryota</taxon>
        <taxon>Fungi</taxon>
        <taxon>Dikarya</taxon>
        <taxon>Basidiomycota</taxon>
        <taxon>Agaricomycotina</taxon>
        <taxon>Agaricomycetes</taxon>
        <taxon>Agaricomycetidae</taxon>
        <taxon>Agaricales</taxon>
        <taxon>Agaricineae</taxon>
        <taxon>Agaricaceae</taxon>
        <taxon>Agaricus</taxon>
    </lineage>
</organism>
<protein>
    <submittedName>
        <fullName evidence="2">Uncharacterized protein</fullName>
    </submittedName>
</protein>
<sequence>MPRGRGRGSWNARARGGRGGGENHSNRGHDSSTDRRPTTISTPSTTNTNASRSETISTETRRQMEFMPWISRSSGLEKSGDSLKDHKIQEEYRVFLEDKVKKVMSLRVDIHRETPNQKKHRLEEQENLLILFRKLREGISSSARIDSFTMEVYETSLYLSVIFASHHHTTIIIPTLLNDLYPKVINDKTSSSQSATETQHRHSSISHIVSLLHLLISNYPSQNFYHQQSPSNKHVPQSTLIWFQRLTLNLRRGNYHQIGHLTRHEYISRLLDDEGEKPDSLGGRAVMISIDTLREKARESMWNVIRSAYRELWSADRQWFCRCLCLDEGDSSFDEWLLGLKTSNQIIPKEGSENRWIVMKR</sequence>
<dbReference type="PANTHER" id="PTHR39398">
    <property type="entry name" value="YALI0F14311P"/>
    <property type="match status" value="1"/>
</dbReference>
<feature type="region of interest" description="Disordered" evidence="1">
    <location>
        <begin position="1"/>
        <end position="64"/>
    </location>
</feature>
<dbReference type="PANTHER" id="PTHR39398:SF1">
    <property type="entry name" value="CSN8_PSMD8_EIF3K DOMAIN-CONTAINING PROTEIN"/>
    <property type="match status" value="1"/>
</dbReference>
<comment type="caution">
    <text evidence="2">The sequence shown here is derived from an EMBL/GenBank/DDBJ whole genome shotgun (WGS) entry which is preliminary data.</text>
</comment>
<gene>
    <name evidence="2" type="ORF">Agabi119p4_7261</name>
</gene>
<dbReference type="EMBL" id="JABXXO010000010">
    <property type="protein sequence ID" value="KAF7768018.1"/>
    <property type="molecule type" value="Genomic_DNA"/>
</dbReference>
<feature type="compositionally biased region" description="Basic and acidic residues" evidence="1">
    <location>
        <begin position="24"/>
        <end position="37"/>
    </location>
</feature>
<proteinExistence type="predicted"/>
<accession>A0A8H7EYR4</accession>
<name>A0A8H7EYR4_AGABI</name>
<dbReference type="Proteomes" id="UP000629468">
    <property type="component" value="Unassembled WGS sequence"/>
</dbReference>
<evidence type="ECO:0000313" key="2">
    <source>
        <dbReference type="EMBL" id="KAF7768018.1"/>
    </source>
</evidence>
<dbReference type="AlphaFoldDB" id="A0A8H7EYR4"/>
<evidence type="ECO:0000313" key="3">
    <source>
        <dbReference type="Proteomes" id="UP000629468"/>
    </source>
</evidence>